<sequence>MVKQAAVSVTALAMAVDHEIGMVPLVRNLEEFFARESCGWCTPCRDGLPWSVKILRALERGEGQPGDIETLEQLCRHLGPGKTFCAHAPGAVEPLQSAIKYSATNSKQALPNRITEICVPLMAFSRTC</sequence>
<comment type="cofactor">
    <cofactor evidence="1">
        <name>FMN</name>
        <dbReference type="ChEBI" id="CHEBI:58210"/>
    </cofactor>
</comment>
<dbReference type="PANTHER" id="PTHR11780:SF10">
    <property type="entry name" value="NADH DEHYDROGENASE [UBIQUINONE] FLAVOPROTEIN 1, MITOCHONDRIAL"/>
    <property type="match status" value="1"/>
</dbReference>
<evidence type="ECO:0000313" key="7">
    <source>
        <dbReference type="Proteomes" id="UP000251197"/>
    </source>
</evidence>
<evidence type="ECO:0000256" key="4">
    <source>
        <dbReference type="ARBA" id="ARBA00022643"/>
    </source>
</evidence>
<dbReference type="EMBL" id="UAVU01000007">
    <property type="protein sequence ID" value="SQC91119.1"/>
    <property type="molecule type" value="Genomic_DNA"/>
</dbReference>
<protein>
    <submittedName>
        <fullName evidence="6">NADH-quinone oxidoreductase subunit F</fullName>
        <ecNumber evidence="6">1.6.5.11</ecNumber>
    </submittedName>
</protein>
<reference evidence="6 7" key="1">
    <citation type="submission" date="2018-06" db="EMBL/GenBank/DDBJ databases">
        <authorList>
            <consortium name="Pathogen Informatics"/>
            <person name="Doyle S."/>
        </authorList>
    </citation>
    <scope>NUCLEOTIDE SEQUENCE [LARGE SCALE GENOMIC DNA]</scope>
    <source>
        <strain evidence="6 7">NCTC12120</strain>
    </source>
</reference>
<name>A0A2X3KXA0_9ENTR</name>
<dbReference type="Pfam" id="PF10589">
    <property type="entry name" value="NADH_4Fe-4S"/>
    <property type="match status" value="1"/>
</dbReference>
<dbReference type="EC" id="1.6.5.11" evidence="6"/>
<proteinExistence type="predicted"/>
<gene>
    <name evidence="6" type="primary">nuoF_3</name>
    <name evidence="6" type="ORF">NCTC12120_04268</name>
</gene>
<dbReference type="AlphaFoldDB" id="A0A2X3KXA0"/>
<dbReference type="GO" id="GO:0010181">
    <property type="term" value="F:FMN binding"/>
    <property type="evidence" value="ECO:0007669"/>
    <property type="project" value="InterPro"/>
</dbReference>
<keyword evidence="4" id="KW-0288">FMN</keyword>
<dbReference type="PROSITE" id="PS00645">
    <property type="entry name" value="COMPLEX1_51K_2"/>
    <property type="match status" value="1"/>
</dbReference>
<dbReference type="GO" id="GO:0045333">
    <property type="term" value="P:cellular respiration"/>
    <property type="evidence" value="ECO:0007669"/>
    <property type="project" value="TreeGrafter"/>
</dbReference>
<keyword evidence="3" id="KW-0285">Flavoprotein</keyword>
<dbReference type="GO" id="GO:0008137">
    <property type="term" value="F:NADH dehydrogenase (ubiquinone) activity"/>
    <property type="evidence" value="ECO:0007669"/>
    <property type="project" value="InterPro"/>
</dbReference>
<dbReference type="InterPro" id="IPR019575">
    <property type="entry name" value="Nuop51_4Fe4S-bd"/>
</dbReference>
<feature type="domain" description="NADH-ubiquinone oxidoreductase 51kDa subunit iron-sulphur binding" evidence="5">
    <location>
        <begin position="23"/>
        <end position="68"/>
    </location>
</feature>
<comment type="cofactor">
    <cofactor evidence="2">
        <name>[4Fe-4S] cluster</name>
        <dbReference type="ChEBI" id="CHEBI:49883"/>
    </cofactor>
</comment>
<accession>A0A2X3KXA0</accession>
<dbReference type="InterPro" id="IPR037207">
    <property type="entry name" value="Nuop51_4Fe4S-bd_sf"/>
</dbReference>
<dbReference type="GO" id="GO:0051539">
    <property type="term" value="F:4 iron, 4 sulfur cluster binding"/>
    <property type="evidence" value="ECO:0007669"/>
    <property type="project" value="InterPro"/>
</dbReference>
<dbReference type="SMART" id="SM00928">
    <property type="entry name" value="NADH_4Fe-4S"/>
    <property type="match status" value="1"/>
</dbReference>
<evidence type="ECO:0000256" key="2">
    <source>
        <dbReference type="ARBA" id="ARBA00001966"/>
    </source>
</evidence>
<evidence type="ECO:0000256" key="1">
    <source>
        <dbReference type="ARBA" id="ARBA00001917"/>
    </source>
</evidence>
<dbReference type="SUPFAM" id="SSF140490">
    <property type="entry name" value="Nqo1C-terminal domain-like"/>
    <property type="match status" value="1"/>
</dbReference>
<dbReference type="InterPro" id="IPR001949">
    <property type="entry name" value="NADH-UbQ_OxRdtase_51kDa_CS"/>
</dbReference>
<dbReference type="GO" id="GO:0003954">
    <property type="term" value="F:NADH dehydrogenase activity"/>
    <property type="evidence" value="ECO:0007669"/>
    <property type="project" value="TreeGrafter"/>
</dbReference>
<evidence type="ECO:0000313" key="6">
    <source>
        <dbReference type="EMBL" id="SQC91119.1"/>
    </source>
</evidence>
<organism evidence="6 7">
    <name type="scientific">Cedecea neteri</name>
    <dbReference type="NCBI Taxonomy" id="158822"/>
    <lineage>
        <taxon>Bacteria</taxon>
        <taxon>Pseudomonadati</taxon>
        <taxon>Pseudomonadota</taxon>
        <taxon>Gammaproteobacteria</taxon>
        <taxon>Enterobacterales</taxon>
        <taxon>Enterobacteriaceae</taxon>
        <taxon>Cedecea</taxon>
    </lineage>
</organism>
<dbReference type="InterPro" id="IPR050837">
    <property type="entry name" value="ComplexI_51kDa_subunit"/>
</dbReference>
<dbReference type="Proteomes" id="UP000251197">
    <property type="component" value="Unassembled WGS sequence"/>
</dbReference>
<dbReference type="Gene3D" id="1.20.1440.230">
    <property type="entry name" value="NADH-ubiquinone oxidoreductase 51kDa subunit, iron-sulphur binding domain"/>
    <property type="match status" value="1"/>
</dbReference>
<keyword evidence="6" id="KW-0560">Oxidoreductase</keyword>
<evidence type="ECO:0000256" key="3">
    <source>
        <dbReference type="ARBA" id="ARBA00022630"/>
    </source>
</evidence>
<dbReference type="PANTHER" id="PTHR11780">
    <property type="entry name" value="NADH-UBIQUINONE OXIDOREDUCTASE FLAVOPROTEIN 1 NDUFV1"/>
    <property type="match status" value="1"/>
</dbReference>
<evidence type="ECO:0000259" key="5">
    <source>
        <dbReference type="SMART" id="SM00928"/>
    </source>
</evidence>
<dbReference type="FunFam" id="1.20.1440.230:FF:000002">
    <property type="entry name" value="NADH-quinone oxidoreductase subunit F"/>
    <property type="match status" value="1"/>
</dbReference>